<feature type="coiled-coil region" evidence="15">
    <location>
        <begin position="33"/>
        <end position="86"/>
    </location>
</feature>
<dbReference type="InterPro" id="IPR038407">
    <property type="entry name" value="v-SNARE_N_sf"/>
</dbReference>
<evidence type="ECO:0000256" key="14">
    <source>
        <dbReference type="ARBA" id="ARBA00082368"/>
    </source>
</evidence>
<evidence type="ECO:0000256" key="1">
    <source>
        <dbReference type="ARBA" id="ARBA00004194"/>
    </source>
</evidence>
<sequence>MVSLFENYEQQYSALTADITSQIGLLRNSGLNRRQLISNIEKNVEEAQELLEQMDLEIRDIEASKKQRSRTKLECYRAELKRLTLEYIKARSIKQGTTLNYDSPDEYEDVQISINQKKKLLNNSEKLERTGKKLDDGYKVIIETHEIGTQVLQNLNEQRETIQRSRNRLRETNEELGRSSRIAGSMLCRSIQERVVLFVAIVSFVMICIGLFLRFKD</sequence>
<evidence type="ECO:0000256" key="9">
    <source>
        <dbReference type="ARBA" id="ARBA00023136"/>
    </source>
</evidence>
<evidence type="ECO:0000256" key="3">
    <source>
        <dbReference type="ARBA" id="ARBA00022448"/>
    </source>
</evidence>
<protein>
    <recommendedName>
        <fullName evidence="12">Vesicle transport through interaction with t-SNAREs homolog 1A</fullName>
    </recommendedName>
    <alternativeName>
        <fullName evidence="14">Vesicle transport v-SNARE protein Vti1-like 2</fullName>
    </alternativeName>
    <alternativeName>
        <fullName evidence="13">Vti1-rp2</fullName>
    </alternativeName>
</protein>
<keyword evidence="18" id="KW-1185">Reference proteome</keyword>
<dbReference type="STRING" id="224129.A0A1W4WCP8"/>
<evidence type="ECO:0000256" key="16">
    <source>
        <dbReference type="SAM" id="Phobius"/>
    </source>
</evidence>
<dbReference type="SUPFAM" id="SSF58038">
    <property type="entry name" value="SNARE fusion complex"/>
    <property type="match status" value="1"/>
</dbReference>
<comment type="similarity">
    <text evidence="2">Belongs to the VTI1 family.</text>
</comment>
<keyword evidence="4 16" id="KW-0812">Transmembrane</keyword>
<evidence type="ECO:0000256" key="2">
    <source>
        <dbReference type="ARBA" id="ARBA00006108"/>
    </source>
</evidence>
<evidence type="ECO:0000256" key="15">
    <source>
        <dbReference type="SAM" id="Coils"/>
    </source>
</evidence>
<feature type="domain" description="T-SNARE coiled-coil homology" evidence="17">
    <location>
        <begin position="119"/>
        <end position="186"/>
    </location>
</feature>
<dbReference type="InterPro" id="IPR000727">
    <property type="entry name" value="T_SNARE_dom"/>
</dbReference>
<keyword evidence="7" id="KW-0333">Golgi apparatus</keyword>
<evidence type="ECO:0000256" key="6">
    <source>
        <dbReference type="ARBA" id="ARBA00022989"/>
    </source>
</evidence>
<dbReference type="GO" id="GO:0048280">
    <property type="term" value="P:vesicle fusion with Golgi apparatus"/>
    <property type="evidence" value="ECO:0007669"/>
    <property type="project" value="TreeGrafter"/>
</dbReference>
<dbReference type="GO" id="GO:0012507">
    <property type="term" value="C:ER to Golgi transport vesicle membrane"/>
    <property type="evidence" value="ECO:0007669"/>
    <property type="project" value="TreeGrafter"/>
</dbReference>
<dbReference type="Gene3D" id="1.20.5.110">
    <property type="match status" value="1"/>
</dbReference>
<dbReference type="RefSeq" id="XP_018321749.1">
    <property type="nucleotide sequence ID" value="XM_018466247.1"/>
</dbReference>
<accession>A0A1W4WCP8</accession>
<evidence type="ECO:0000313" key="18">
    <source>
        <dbReference type="Proteomes" id="UP000192223"/>
    </source>
</evidence>
<dbReference type="InterPro" id="IPR010989">
    <property type="entry name" value="SNARE"/>
</dbReference>
<dbReference type="GO" id="GO:0000139">
    <property type="term" value="C:Golgi membrane"/>
    <property type="evidence" value="ECO:0007669"/>
    <property type="project" value="UniProtKB-SubCell"/>
</dbReference>
<dbReference type="OrthoDB" id="430637at2759"/>
<dbReference type="Pfam" id="PF12352">
    <property type="entry name" value="V-SNARE_C"/>
    <property type="match status" value="1"/>
</dbReference>
<evidence type="ECO:0000256" key="8">
    <source>
        <dbReference type="ARBA" id="ARBA00023054"/>
    </source>
</evidence>
<keyword evidence="8 15" id="KW-0175">Coiled coil</keyword>
<dbReference type="GO" id="GO:0031201">
    <property type="term" value="C:SNARE complex"/>
    <property type="evidence" value="ECO:0007669"/>
    <property type="project" value="TreeGrafter"/>
</dbReference>
<feature type="coiled-coil region" evidence="15">
    <location>
        <begin position="110"/>
        <end position="175"/>
    </location>
</feature>
<dbReference type="FunCoup" id="A0A1W4WCP8">
    <property type="interactions" value="1923"/>
</dbReference>
<dbReference type="Proteomes" id="UP000192223">
    <property type="component" value="Unplaced"/>
</dbReference>
<reference evidence="19" key="1">
    <citation type="submission" date="2025-08" db="UniProtKB">
        <authorList>
            <consortium name="RefSeq"/>
        </authorList>
    </citation>
    <scope>IDENTIFICATION</scope>
    <source>
        <tissue evidence="19">Entire body</tissue>
    </source>
</reference>
<dbReference type="GO" id="GO:0005789">
    <property type="term" value="C:endoplasmic reticulum membrane"/>
    <property type="evidence" value="ECO:0007669"/>
    <property type="project" value="TreeGrafter"/>
</dbReference>
<evidence type="ECO:0000256" key="11">
    <source>
        <dbReference type="ARBA" id="ARBA00065755"/>
    </source>
</evidence>
<dbReference type="PANTHER" id="PTHR21230">
    <property type="entry name" value="VESICLE TRANSPORT V-SNARE PROTEIN VTI1-RELATED"/>
    <property type="match status" value="1"/>
</dbReference>
<dbReference type="GO" id="GO:0031902">
    <property type="term" value="C:late endosome membrane"/>
    <property type="evidence" value="ECO:0007669"/>
    <property type="project" value="TreeGrafter"/>
</dbReference>
<evidence type="ECO:0000313" key="19">
    <source>
        <dbReference type="RefSeq" id="XP_018321749.1"/>
    </source>
</evidence>
<dbReference type="GeneID" id="108734615"/>
<comment type="subcellular location">
    <subcellularLocation>
        <location evidence="10">Endomembrane system</location>
        <topology evidence="10">Single-pass type IV membrane protein</topology>
    </subcellularLocation>
    <subcellularLocation>
        <location evidence="1">Golgi apparatus membrane</location>
        <topology evidence="1">Single-pass membrane protein</topology>
    </subcellularLocation>
</comment>
<dbReference type="GO" id="GO:0006896">
    <property type="term" value="P:Golgi to vacuole transport"/>
    <property type="evidence" value="ECO:0007669"/>
    <property type="project" value="TreeGrafter"/>
</dbReference>
<organism evidence="18 19">
    <name type="scientific">Agrilus planipennis</name>
    <name type="common">Emerald ash borer</name>
    <name type="synonym">Agrilus marcopoli</name>
    <dbReference type="NCBI Taxonomy" id="224129"/>
    <lineage>
        <taxon>Eukaryota</taxon>
        <taxon>Metazoa</taxon>
        <taxon>Ecdysozoa</taxon>
        <taxon>Arthropoda</taxon>
        <taxon>Hexapoda</taxon>
        <taxon>Insecta</taxon>
        <taxon>Pterygota</taxon>
        <taxon>Neoptera</taxon>
        <taxon>Endopterygota</taxon>
        <taxon>Coleoptera</taxon>
        <taxon>Polyphaga</taxon>
        <taxon>Elateriformia</taxon>
        <taxon>Buprestoidea</taxon>
        <taxon>Buprestidae</taxon>
        <taxon>Agrilinae</taxon>
        <taxon>Agrilus</taxon>
    </lineage>
</organism>
<evidence type="ECO:0000256" key="13">
    <source>
        <dbReference type="ARBA" id="ARBA00081711"/>
    </source>
</evidence>
<dbReference type="GO" id="GO:0000149">
    <property type="term" value="F:SNARE binding"/>
    <property type="evidence" value="ECO:0007669"/>
    <property type="project" value="TreeGrafter"/>
</dbReference>
<dbReference type="Pfam" id="PF05008">
    <property type="entry name" value="V-SNARE"/>
    <property type="match status" value="1"/>
</dbReference>
<evidence type="ECO:0000256" key="12">
    <source>
        <dbReference type="ARBA" id="ARBA00071612"/>
    </source>
</evidence>
<keyword evidence="9 16" id="KW-0472">Membrane</keyword>
<dbReference type="SUPFAM" id="SSF47661">
    <property type="entry name" value="t-snare proteins"/>
    <property type="match status" value="1"/>
</dbReference>
<keyword evidence="6 16" id="KW-1133">Transmembrane helix</keyword>
<feature type="transmembrane region" description="Helical" evidence="16">
    <location>
        <begin position="195"/>
        <end position="215"/>
    </location>
</feature>
<gene>
    <name evidence="19" type="primary">LOC108734615</name>
</gene>
<dbReference type="KEGG" id="apln:108734615"/>
<dbReference type="InParanoid" id="A0A1W4WCP8"/>
<evidence type="ECO:0000256" key="5">
    <source>
        <dbReference type="ARBA" id="ARBA00022927"/>
    </source>
</evidence>
<dbReference type="GO" id="GO:0006891">
    <property type="term" value="P:intra-Golgi vesicle-mediated transport"/>
    <property type="evidence" value="ECO:0007669"/>
    <property type="project" value="TreeGrafter"/>
</dbReference>
<dbReference type="GO" id="GO:0005829">
    <property type="term" value="C:cytosol"/>
    <property type="evidence" value="ECO:0007669"/>
    <property type="project" value="GOC"/>
</dbReference>
<dbReference type="CTD" id="143187"/>
<dbReference type="FunFam" id="1.20.5.110:FF:000078">
    <property type="entry name" value="Vesicle transport through interaction with t-SNAREs 1A"/>
    <property type="match status" value="1"/>
</dbReference>
<dbReference type="AlphaFoldDB" id="A0A1W4WCP8"/>
<dbReference type="GO" id="GO:0042147">
    <property type="term" value="P:retrograde transport, endosome to Golgi"/>
    <property type="evidence" value="ECO:0007669"/>
    <property type="project" value="TreeGrafter"/>
</dbReference>
<proteinExistence type="inferred from homology"/>
<evidence type="ECO:0000256" key="10">
    <source>
        <dbReference type="ARBA" id="ARBA00046280"/>
    </source>
</evidence>
<evidence type="ECO:0000256" key="4">
    <source>
        <dbReference type="ARBA" id="ARBA00022692"/>
    </source>
</evidence>
<comment type="subunit">
    <text evidence="11">Interacts with distinct SNARE complexes that contain either STX5 or STX6. Interacts with NAPA and, to a lesser extent, with NAPG. Identified in a complex containing STX6, STX12, VAMP4 and VTI1A.</text>
</comment>
<evidence type="ECO:0000256" key="7">
    <source>
        <dbReference type="ARBA" id="ARBA00023034"/>
    </source>
</evidence>
<dbReference type="Gene3D" id="1.20.58.400">
    <property type="entry name" value="t-snare proteins"/>
    <property type="match status" value="1"/>
</dbReference>
<dbReference type="PANTHER" id="PTHR21230:SF26">
    <property type="entry name" value="VESICLE TRANSPORT THROUGH INTERACTION WITH T-SNARES HOMOLOG 1A"/>
    <property type="match status" value="1"/>
</dbReference>
<evidence type="ECO:0000259" key="17">
    <source>
        <dbReference type="SMART" id="SM00397"/>
    </source>
</evidence>
<dbReference type="FunFam" id="1.20.58.400:FF:000001">
    <property type="entry name" value="Vesicle transport through interaction with t-SNAREs homolog 1A"/>
    <property type="match status" value="1"/>
</dbReference>
<keyword evidence="3" id="KW-0813">Transport</keyword>
<dbReference type="SMART" id="SM00397">
    <property type="entry name" value="t_SNARE"/>
    <property type="match status" value="1"/>
</dbReference>
<name>A0A1W4WCP8_AGRPL</name>
<dbReference type="GO" id="GO:0006886">
    <property type="term" value="P:intracellular protein transport"/>
    <property type="evidence" value="ECO:0007669"/>
    <property type="project" value="InterPro"/>
</dbReference>
<dbReference type="CDD" id="cd15891">
    <property type="entry name" value="SNARE_Vti1a"/>
    <property type="match status" value="1"/>
</dbReference>
<dbReference type="GO" id="GO:0005484">
    <property type="term" value="F:SNAP receptor activity"/>
    <property type="evidence" value="ECO:0007669"/>
    <property type="project" value="TreeGrafter"/>
</dbReference>
<keyword evidence="5" id="KW-0653">Protein transport</keyword>
<dbReference type="GO" id="GO:0016236">
    <property type="term" value="P:macroautophagy"/>
    <property type="evidence" value="ECO:0007669"/>
    <property type="project" value="TreeGrafter"/>
</dbReference>
<dbReference type="InterPro" id="IPR007705">
    <property type="entry name" value="Vesicle_trsprt_v-SNARE_N"/>
</dbReference>